<dbReference type="Pfam" id="PF04055">
    <property type="entry name" value="Radical_SAM"/>
    <property type="match status" value="1"/>
</dbReference>
<dbReference type="Gene3D" id="3.20.20.70">
    <property type="entry name" value="Aldolase class I"/>
    <property type="match status" value="1"/>
</dbReference>
<dbReference type="SUPFAM" id="SSF102114">
    <property type="entry name" value="Radical SAM enzymes"/>
    <property type="match status" value="1"/>
</dbReference>
<evidence type="ECO:0000256" key="1">
    <source>
        <dbReference type="ARBA" id="ARBA00022691"/>
    </source>
</evidence>
<organism evidence="6 7">
    <name type="scientific">Candidatus Micrarchaeum acidiphilum ARMAN-2</name>
    <dbReference type="NCBI Taxonomy" id="425595"/>
    <lineage>
        <taxon>Archaea</taxon>
        <taxon>Candidatus Micrarchaeota</taxon>
        <taxon>Candidatus Micrarchaeia</taxon>
        <taxon>Candidatus Micrarchaeales</taxon>
        <taxon>Candidatus Micrarchaeaceae</taxon>
        <taxon>Candidatus Micrarchaeum</taxon>
    </lineage>
</organism>
<dbReference type="PROSITE" id="PS51918">
    <property type="entry name" value="RADICAL_SAM"/>
    <property type="match status" value="1"/>
</dbReference>
<keyword evidence="3" id="KW-0408">Iron</keyword>
<dbReference type="Proteomes" id="UP000332487">
    <property type="component" value="Unassembled WGS sequence"/>
</dbReference>
<dbReference type="SFLD" id="SFLDS00029">
    <property type="entry name" value="Radical_SAM"/>
    <property type="match status" value="1"/>
</dbReference>
<dbReference type="InterPro" id="IPR050377">
    <property type="entry name" value="Radical_SAM_PqqE_MftC-like"/>
</dbReference>
<dbReference type="PANTHER" id="PTHR11228">
    <property type="entry name" value="RADICAL SAM DOMAIN PROTEIN"/>
    <property type="match status" value="1"/>
</dbReference>
<evidence type="ECO:0000256" key="2">
    <source>
        <dbReference type="ARBA" id="ARBA00022723"/>
    </source>
</evidence>
<dbReference type="EMBL" id="GG697241">
    <property type="protein sequence ID" value="EET89753.1"/>
    <property type="molecule type" value="Genomic_DNA"/>
</dbReference>
<dbReference type="CDD" id="cd01335">
    <property type="entry name" value="Radical_SAM"/>
    <property type="match status" value="1"/>
</dbReference>
<dbReference type="GO" id="GO:0003824">
    <property type="term" value="F:catalytic activity"/>
    <property type="evidence" value="ECO:0007669"/>
    <property type="project" value="InterPro"/>
</dbReference>
<evidence type="ECO:0000259" key="5">
    <source>
        <dbReference type="PROSITE" id="PS51918"/>
    </source>
</evidence>
<dbReference type="GO" id="GO:0046872">
    <property type="term" value="F:metal ion binding"/>
    <property type="evidence" value="ECO:0007669"/>
    <property type="project" value="UniProtKB-KW"/>
</dbReference>
<dbReference type="InterPro" id="IPR006638">
    <property type="entry name" value="Elp3/MiaA/NifB-like_rSAM"/>
</dbReference>
<reference evidence="6 7" key="2">
    <citation type="journal article" date="2010" name="Proc. Natl. Acad. Sci. U.S.A.">
        <title>Enigmatic, ultrasmall, uncultivated Archaea.</title>
        <authorList>
            <person name="Baker B.J."/>
            <person name="Comolli L.R."/>
            <person name="Dick G.J."/>
            <person name="Hauser L.J."/>
            <person name="Hyatt D."/>
            <person name="Dill B.D."/>
            <person name="Land M.L."/>
            <person name="Verberkmoes N.C."/>
            <person name="Hettich R.L."/>
            <person name="Banfield J.F."/>
        </authorList>
    </citation>
    <scope>NUCLEOTIDE SEQUENCE [LARGE SCALE GENOMIC DNA]</scope>
    <source>
        <strain evidence="6">ARMAN-2</strain>
    </source>
</reference>
<dbReference type="GO" id="GO:0051536">
    <property type="term" value="F:iron-sulfur cluster binding"/>
    <property type="evidence" value="ECO:0007669"/>
    <property type="project" value="UniProtKB-KW"/>
</dbReference>
<dbReference type="Pfam" id="PF13186">
    <property type="entry name" value="SPASM"/>
    <property type="match status" value="1"/>
</dbReference>
<dbReference type="InterPro" id="IPR007197">
    <property type="entry name" value="rSAM"/>
</dbReference>
<evidence type="ECO:0000313" key="6">
    <source>
        <dbReference type="EMBL" id="EET89753.1"/>
    </source>
</evidence>
<keyword evidence="2" id="KW-0479">Metal-binding</keyword>
<dbReference type="InterPro" id="IPR013785">
    <property type="entry name" value="Aldolase_TIM"/>
</dbReference>
<proteinExistence type="predicted"/>
<reference evidence="6 7" key="1">
    <citation type="journal article" date="2009" name="Genome Biol.">
        <title>Community-wide analysis of microbial genome sequence signatures.</title>
        <authorList>
            <person name="Dick G.J."/>
            <person name="Andersson A.F."/>
            <person name="Baker B.J."/>
            <person name="Simmons S.L."/>
            <person name="Thomas B.C."/>
            <person name="Yelton A.P."/>
            <person name="Banfield J.F."/>
        </authorList>
    </citation>
    <scope>NUCLEOTIDE SEQUENCE [LARGE SCALE GENOMIC DNA]</scope>
    <source>
        <strain evidence="6">ARMAN-2</strain>
    </source>
</reference>
<dbReference type="SFLD" id="SFLDG01067">
    <property type="entry name" value="SPASM/twitch_domain_containing"/>
    <property type="match status" value="1"/>
</dbReference>
<keyword evidence="1" id="KW-0949">S-adenosyl-L-methionine</keyword>
<dbReference type="InterPro" id="IPR023885">
    <property type="entry name" value="4Fe4S-binding_SPASM_dom"/>
</dbReference>
<feature type="domain" description="Radical SAM core" evidence="5">
    <location>
        <begin position="37"/>
        <end position="261"/>
    </location>
</feature>
<dbReference type="SMART" id="SM00729">
    <property type="entry name" value="Elp3"/>
    <property type="match status" value="1"/>
</dbReference>
<keyword evidence="7" id="KW-1185">Reference proteome</keyword>
<gene>
    <name evidence="6" type="ORF">UNLARM2_1005</name>
</gene>
<evidence type="ECO:0000313" key="7">
    <source>
        <dbReference type="Proteomes" id="UP000332487"/>
    </source>
</evidence>
<dbReference type="InterPro" id="IPR058240">
    <property type="entry name" value="rSAM_sf"/>
</dbReference>
<accession>C7DIH9</accession>
<name>C7DIH9_MICA2</name>
<protein>
    <submittedName>
        <fullName evidence="6">Radical SAM domain protein</fullName>
    </submittedName>
</protein>
<sequence>MLEYTNNAPEISYKEYDPLEHYKGSVGPTNEFGDAIETQPDIKNVGWTIGNECPYRCKHCYSMSARQKGKDLSKEMVDRIVDQLAINHIKTVNLGGNEPLFTNGLNPQKTMLPYIINELVSHGMIVGLTTSGITLTYLYKHYKKAFEQLNDVDVSLDSPIPTEHNFNRGAKLFDTAIEAIKICQDAGKPHSFIMAGMKWNFTIDRLEMLVDLAKKYDADVRINPIKPVEPKHRNIALPPEMYYAGFSYLMSVCKPIDLGEPPLAALTDYQGANRCPCGRTSFRIHSITPDGKIYVSPCVYLHDYKSTYDLLKHDLIEIINSPQFKVFRQRHANPQMIEDCKDCLFLEKCGGGCISRAYLENLHNTGKRSMLTKDPYCPLKIAPNDKFPKRPRIETSECLVHMDYLCTWIGKPK</sequence>
<dbReference type="NCBIfam" id="TIGR04085">
    <property type="entry name" value="rSAM_more_4Fe4S"/>
    <property type="match status" value="1"/>
</dbReference>
<dbReference type="PANTHER" id="PTHR11228:SF7">
    <property type="entry name" value="PQQA PEPTIDE CYCLASE"/>
    <property type="match status" value="1"/>
</dbReference>
<dbReference type="AlphaFoldDB" id="C7DIH9"/>
<keyword evidence="4" id="KW-0411">Iron-sulfur</keyword>
<evidence type="ECO:0000256" key="3">
    <source>
        <dbReference type="ARBA" id="ARBA00023004"/>
    </source>
</evidence>
<evidence type="ECO:0000256" key="4">
    <source>
        <dbReference type="ARBA" id="ARBA00023014"/>
    </source>
</evidence>